<organism evidence="1 2">
    <name type="scientific">Magallana gigas</name>
    <name type="common">Pacific oyster</name>
    <name type="synonym">Crassostrea gigas</name>
    <dbReference type="NCBI Taxonomy" id="29159"/>
    <lineage>
        <taxon>Eukaryota</taxon>
        <taxon>Metazoa</taxon>
        <taxon>Spiralia</taxon>
        <taxon>Lophotrochozoa</taxon>
        <taxon>Mollusca</taxon>
        <taxon>Bivalvia</taxon>
        <taxon>Autobranchia</taxon>
        <taxon>Pteriomorphia</taxon>
        <taxon>Ostreida</taxon>
        <taxon>Ostreoidea</taxon>
        <taxon>Ostreidae</taxon>
        <taxon>Magallana</taxon>
    </lineage>
</organism>
<name>A0A8W8N710_MAGGI</name>
<dbReference type="AlphaFoldDB" id="A0A8W8N710"/>
<accession>A0A8W8N710</accession>
<dbReference type="EnsemblMetazoa" id="G4928.2">
    <property type="protein sequence ID" value="G4928.2:cds"/>
    <property type="gene ID" value="G4928"/>
</dbReference>
<dbReference type="PANTHER" id="PTHR34221:SF1">
    <property type="match status" value="1"/>
</dbReference>
<dbReference type="InterPro" id="IPR028027">
    <property type="entry name" value="SPMAP1"/>
</dbReference>
<sequence length="249" mass="29054">MHKRALSSKQLKSNFATRGNLNHSGVRYSTLQSVRFLQISFIEYTPTSERDTPVQRMAWVTFNSPLWRKGIVQDKVKPLPSLKVKRKMEQEFVNDGVRTTNGTNRRKPIIPPYNALRDRYAQAYFQSPLVKAMKERNFHLKELQESQANIRNLNKLSHRHRCIATPSIEEIRAREQTFINDAIITERKRTKYKDIIPVYDASHDNHCLGYFKRPDVKHLINITCTPTGSFSYDSKIKSPRRQKIRASAP</sequence>
<reference evidence="1" key="1">
    <citation type="submission" date="2022-08" db="UniProtKB">
        <authorList>
            <consortium name="EnsemblMetazoa"/>
        </authorList>
    </citation>
    <scope>IDENTIFICATION</scope>
    <source>
        <strain evidence="1">05x7-T-G4-1.051#20</strain>
    </source>
</reference>
<evidence type="ECO:0000313" key="2">
    <source>
        <dbReference type="Proteomes" id="UP000005408"/>
    </source>
</evidence>
<evidence type="ECO:0000313" key="1">
    <source>
        <dbReference type="EnsemblMetazoa" id="G4928.2:cds"/>
    </source>
</evidence>
<proteinExistence type="predicted"/>
<protein>
    <submittedName>
        <fullName evidence="1">Uncharacterized protein</fullName>
    </submittedName>
</protein>
<dbReference type="PANTHER" id="PTHR34221">
    <property type="entry name" value="HYPOTHETICAL PROTEIN LOC691189"/>
    <property type="match status" value="1"/>
</dbReference>
<keyword evidence="2" id="KW-1185">Reference proteome</keyword>
<dbReference type="Proteomes" id="UP000005408">
    <property type="component" value="Unassembled WGS sequence"/>
</dbReference>